<dbReference type="PANTHER" id="PTHR43580:SF8">
    <property type="entry name" value="6-PHOSPHOGLUCONATE DEHYDROGENASE NADP-BINDING DOMAIN-CONTAINING PROTEIN-RELATED"/>
    <property type="match status" value="1"/>
</dbReference>
<name>A0AAE0DIV1_9LECA</name>
<dbReference type="PANTHER" id="PTHR43580">
    <property type="entry name" value="OXIDOREDUCTASE GLYR1-RELATED"/>
    <property type="match status" value="1"/>
</dbReference>
<dbReference type="Proteomes" id="UP001276659">
    <property type="component" value="Unassembled WGS sequence"/>
</dbReference>
<reference evidence="4" key="1">
    <citation type="submission" date="2022-11" db="EMBL/GenBank/DDBJ databases">
        <title>Chromosomal genome sequence assembly and mating type (MAT) locus characterization of the leprose asexual lichenized fungus Lepraria neglecta (Nyl.) Erichsen.</title>
        <authorList>
            <person name="Allen J.L."/>
            <person name="Pfeffer B."/>
        </authorList>
    </citation>
    <scope>NUCLEOTIDE SEQUENCE</scope>
    <source>
        <strain evidence="4">Allen 5258</strain>
    </source>
</reference>
<dbReference type="InterPro" id="IPR051265">
    <property type="entry name" value="HIBADH-related_NP60_sf"/>
</dbReference>
<organism evidence="4 5">
    <name type="scientific">Lepraria neglecta</name>
    <dbReference type="NCBI Taxonomy" id="209136"/>
    <lineage>
        <taxon>Eukaryota</taxon>
        <taxon>Fungi</taxon>
        <taxon>Dikarya</taxon>
        <taxon>Ascomycota</taxon>
        <taxon>Pezizomycotina</taxon>
        <taxon>Lecanoromycetes</taxon>
        <taxon>OSLEUM clade</taxon>
        <taxon>Lecanoromycetidae</taxon>
        <taxon>Lecanorales</taxon>
        <taxon>Lecanorineae</taxon>
        <taxon>Stereocaulaceae</taxon>
        <taxon>Lepraria</taxon>
    </lineage>
</organism>
<protein>
    <recommendedName>
        <fullName evidence="3">6-phosphogluconate dehydrogenase NADP-binding domain-containing protein</fullName>
    </recommendedName>
</protein>
<feature type="region of interest" description="Disordered" evidence="2">
    <location>
        <begin position="347"/>
        <end position="372"/>
    </location>
</feature>
<dbReference type="EMBL" id="JASNWA010000008">
    <property type="protein sequence ID" value="KAK3171309.1"/>
    <property type="molecule type" value="Genomic_DNA"/>
</dbReference>
<dbReference type="InterPro" id="IPR008927">
    <property type="entry name" value="6-PGluconate_DH-like_C_sf"/>
</dbReference>
<evidence type="ECO:0000313" key="4">
    <source>
        <dbReference type="EMBL" id="KAK3171309.1"/>
    </source>
</evidence>
<dbReference type="InterPro" id="IPR013328">
    <property type="entry name" value="6PGD_dom2"/>
</dbReference>
<evidence type="ECO:0000256" key="2">
    <source>
        <dbReference type="SAM" id="MobiDB-lite"/>
    </source>
</evidence>
<proteinExistence type="inferred from homology"/>
<dbReference type="InterPro" id="IPR006115">
    <property type="entry name" value="6PGDH_NADP-bd"/>
</dbReference>
<comment type="similarity">
    <text evidence="1">Belongs to the HIBADH-related family. NP60 subfamily.</text>
</comment>
<evidence type="ECO:0000256" key="1">
    <source>
        <dbReference type="ARBA" id="ARBA00007598"/>
    </source>
</evidence>
<dbReference type="SUPFAM" id="SSF51735">
    <property type="entry name" value="NAD(P)-binding Rossmann-fold domains"/>
    <property type="match status" value="1"/>
</dbReference>
<evidence type="ECO:0000313" key="5">
    <source>
        <dbReference type="Proteomes" id="UP001276659"/>
    </source>
</evidence>
<dbReference type="Gene3D" id="1.10.1040.10">
    <property type="entry name" value="N-(1-d-carboxylethyl)-l-norvaline Dehydrogenase, domain 2"/>
    <property type="match status" value="1"/>
</dbReference>
<accession>A0AAE0DIV1</accession>
<dbReference type="InterPro" id="IPR036291">
    <property type="entry name" value="NAD(P)-bd_dom_sf"/>
</dbReference>
<keyword evidence="5" id="KW-1185">Reference proteome</keyword>
<dbReference type="Gene3D" id="3.40.50.720">
    <property type="entry name" value="NAD(P)-binding Rossmann-like Domain"/>
    <property type="match status" value="1"/>
</dbReference>
<sequence>MMRDSRPRTFGFVGLGNTGSMMAFNLATYAQKEGLPKVRLWNLTRSKIEYLAQEAHCEIISSIEDVTNQCDIVHACLANDKVAFSVYHQLFTTPHASGTIFVDHSTLFPTTSSALQADARSKSMHFLSCPVFGPPGAAKSAGLLVVALGDASARETVKPYLVPTIGKAVLDCGDHSSKGTLMKILGNNCILGTIELLSESFTLVEKTGFDAGMYYEFILAAWVNYGKKIRDGTFRGKTGFKLDGGLKDAAYIRQVAWNHLTTAKAIGGDSLDWSACSAGTRMTAGLHPFKGEDFSISKVNGHTNGHLPETEPVTTEAVNGNLVGKKATIPNDVPIEQEVLLDGNAPELPKAAQGSIGPEQLVNGHSPVDTVH</sequence>
<feature type="domain" description="6-phosphogluconate dehydrogenase NADP-binding" evidence="3">
    <location>
        <begin position="10"/>
        <end position="167"/>
    </location>
</feature>
<dbReference type="AlphaFoldDB" id="A0AAE0DIV1"/>
<dbReference type="SUPFAM" id="SSF48179">
    <property type="entry name" value="6-phosphogluconate dehydrogenase C-terminal domain-like"/>
    <property type="match status" value="1"/>
</dbReference>
<dbReference type="Pfam" id="PF03446">
    <property type="entry name" value="NAD_binding_2"/>
    <property type="match status" value="1"/>
</dbReference>
<comment type="caution">
    <text evidence="4">The sequence shown here is derived from an EMBL/GenBank/DDBJ whole genome shotgun (WGS) entry which is preliminary data.</text>
</comment>
<gene>
    <name evidence="4" type="ORF">OEA41_003393</name>
</gene>
<evidence type="ECO:0000259" key="3">
    <source>
        <dbReference type="Pfam" id="PF03446"/>
    </source>
</evidence>
<dbReference type="GO" id="GO:0050661">
    <property type="term" value="F:NADP binding"/>
    <property type="evidence" value="ECO:0007669"/>
    <property type="project" value="InterPro"/>
</dbReference>